<name>A0A450W4S8_9GAMM</name>
<dbReference type="AlphaFoldDB" id="A0A450W4S8"/>
<feature type="region of interest" description="Disordered" evidence="1">
    <location>
        <begin position="1"/>
        <end position="34"/>
    </location>
</feature>
<gene>
    <name evidence="2" type="ORF">BECKLPF1236B_GA0070989_102915</name>
</gene>
<dbReference type="EMBL" id="CAADFK010000029">
    <property type="protein sequence ID" value="VFK12053.1"/>
    <property type="molecule type" value="Genomic_DNA"/>
</dbReference>
<organism evidence="2">
    <name type="scientific">Candidatus Kentrum sp. LPFa</name>
    <dbReference type="NCBI Taxonomy" id="2126335"/>
    <lineage>
        <taxon>Bacteria</taxon>
        <taxon>Pseudomonadati</taxon>
        <taxon>Pseudomonadota</taxon>
        <taxon>Gammaproteobacteria</taxon>
        <taxon>Candidatus Kentrum</taxon>
    </lineage>
</organism>
<proteinExistence type="predicted"/>
<evidence type="ECO:0000256" key="1">
    <source>
        <dbReference type="SAM" id="MobiDB-lite"/>
    </source>
</evidence>
<feature type="compositionally biased region" description="Low complexity" evidence="1">
    <location>
        <begin position="1"/>
        <end position="15"/>
    </location>
</feature>
<accession>A0A450W4S8</accession>
<evidence type="ECO:0000313" key="2">
    <source>
        <dbReference type="EMBL" id="VFK12053.1"/>
    </source>
</evidence>
<protein>
    <submittedName>
        <fullName evidence="2">Uncharacterized protein</fullName>
    </submittedName>
</protein>
<sequence>MPEETTTPEGGQTTETMDRTQDAGSDWRAQIPETLREDPLLSDIADIGALAEGYIGTNRLMAARIPIPGQDAPDEVRAEFKEKLAEVPGVLLMPEDTENAEAMNDLWRKLGRPETPEDYQWDAPTLPGDYQLTEAEAEYDKQVTKDFLAAGHGLGLTGTQVKGVMAWYGRLQGDAIAARISAFDGAEASLKTEWGGAFDHNTGIARAALREFARPEEVKMLEGEMGNNPALARILYEAGRRSLEAPVLRGKGPDAPMTPLEIKDKLTELRTNPAAMDKRDPAHERVVREIEHYTKMLPEE</sequence>
<reference evidence="2" key="1">
    <citation type="submission" date="2019-02" db="EMBL/GenBank/DDBJ databases">
        <authorList>
            <person name="Gruber-Vodicka R. H."/>
            <person name="Seah K. B. B."/>
        </authorList>
    </citation>
    <scope>NUCLEOTIDE SEQUENCE</scope>
    <source>
        <strain evidence="2">BECK_S313</strain>
    </source>
</reference>